<evidence type="ECO:0000313" key="14">
    <source>
        <dbReference type="Proteomes" id="UP000184241"/>
    </source>
</evidence>
<dbReference type="Pfam" id="PF00072">
    <property type="entry name" value="Response_reg"/>
    <property type="match status" value="1"/>
</dbReference>
<evidence type="ECO:0000259" key="11">
    <source>
        <dbReference type="PROSITE" id="PS01124"/>
    </source>
</evidence>
<dbReference type="PANTHER" id="PTHR42713">
    <property type="entry name" value="HISTIDINE KINASE-RELATED"/>
    <property type="match status" value="1"/>
</dbReference>
<dbReference type="GO" id="GO:0043565">
    <property type="term" value="F:sequence-specific DNA binding"/>
    <property type="evidence" value="ECO:0007669"/>
    <property type="project" value="InterPro"/>
</dbReference>
<keyword evidence="4 10" id="KW-0597">Phosphoprotein</keyword>
<name>A0A1M5ZWA2_9CLOT</name>
<reference evidence="13 14" key="1">
    <citation type="submission" date="2016-11" db="EMBL/GenBank/DDBJ databases">
        <authorList>
            <person name="Jaros S."/>
            <person name="Januszkiewicz K."/>
            <person name="Wedrychowicz H."/>
        </authorList>
    </citation>
    <scope>NUCLEOTIDE SEQUENCE [LARGE SCALE GENOMIC DNA]</scope>
    <source>
        <strain evidence="13 14">DSM 6191</strain>
    </source>
</reference>
<keyword evidence="8" id="KW-0804">Transcription</keyword>
<evidence type="ECO:0000256" key="1">
    <source>
        <dbReference type="ARBA" id="ARBA00004496"/>
    </source>
</evidence>
<dbReference type="Pfam" id="PF12833">
    <property type="entry name" value="HTH_18"/>
    <property type="match status" value="1"/>
</dbReference>
<evidence type="ECO:0000313" key="13">
    <source>
        <dbReference type="EMBL" id="SHI28309.1"/>
    </source>
</evidence>
<evidence type="ECO:0000256" key="3">
    <source>
        <dbReference type="ARBA" id="ARBA00022490"/>
    </source>
</evidence>
<keyword evidence="7" id="KW-0238">DNA-binding</keyword>
<organism evidence="13 14">
    <name type="scientific">Clostridium intestinale DSM 6191</name>
    <dbReference type="NCBI Taxonomy" id="1121320"/>
    <lineage>
        <taxon>Bacteria</taxon>
        <taxon>Bacillati</taxon>
        <taxon>Bacillota</taxon>
        <taxon>Clostridia</taxon>
        <taxon>Eubacteriales</taxon>
        <taxon>Clostridiaceae</taxon>
        <taxon>Clostridium</taxon>
    </lineage>
</organism>
<dbReference type="CDD" id="cd17536">
    <property type="entry name" value="REC_YesN-like"/>
    <property type="match status" value="1"/>
</dbReference>
<comment type="function">
    <text evidence="9">May play the central regulatory role in sporulation. It may be an element of the effector pathway responsible for the activation of sporulation genes in response to nutritional stress. Spo0A may act in concert with spo0H (a sigma factor) to control the expression of some genes that are critical to the sporulation process.</text>
</comment>
<dbReference type="InterPro" id="IPR051552">
    <property type="entry name" value="HptR"/>
</dbReference>
<evidence type="ECO:0000256" key="5">
    <source>
        <dbReference type="ARBA" id="ARBA00023012"/>
    </source>
</evidence>
<dbReference type="InterPro" id="IPR018060">
    <property type="entry name" value="HTH_AraC"/>
</dbReference>
<evidence type="ECO:0000259" key="12">
    <source>
        <dbReference type="PROSITE" id="PS50110"/>
    </source>
</evidence>
<dbReference type="InterPro" id="IPR020449">
    <property type="entry name" value="Tscrpt_reg_AraC-type_HTH"/>
</dbReference>
<dbReference type="RefSeq" id="WP_073021538.1">
    <property type="nucleotide sequence ID" value="NZ_FQXU01000011.1"/>
</dbReference>
<evidence type="ECO:0000256" key="9">
    <source>
        <dbReference type="ARBA" id="ARBA00024867"/>
    </source>
</evidence>
<dbReference type="PROSITE" id="PS01124">
    <property type="entry name" value="HTH_ARAC_FAMILY_2"/>
    <property type="match status" value="1"/>
</dbReference>
<dbReference type="Gene3D" id="1.10.10.60">
    <property type="entry name" value="Homeodomain-like"/>
    <property type="match status" value="2"/>
</dbReference>
<dbReference type="SMART" id="SM00448">
    <property type="entry name" value="REC"/>
    <property type="match status" value="1"/>
</dbReference>
<evidence type="ECO:0000256" key="7">
    <source>
        <dbReference type="ARBA" id="ARBA00023125"/>
    </source>
</evidence>
<keyword evidence="3" id="KW-0963">Cytoplasm</keyword>
<dbReference type="EMBL" id="FQXU01000011">
    <property type="protein sequence ID" value="SHI28309.1"/>
    <property type="molecule type" value="Genomic_DNA"/>
</dbReference>
<accession>A0A1M5ZWA2</accession>
<dbReference type="PANTHER" id="PTHR42713:SF3">
    <property type="entry name" value="TRANSCRIPTIONAL REGULATORY PROTEIN HPTR"/>
    <property type="match status" value="1"/>
</dbReference>
<keyword evidence="5" id="KW-0902">Two-component regulatory system</keyword>
<evidence type="ECO:0000256" key="4">
    <source>
        <dbReference type="ARBA" id="ARBA00022553"/>
    </source>
</evidence>
<protein>
    <recommendedName>
        <fullName evidence="2">Stage 0 sporulation protein A homolog</fullName>
    </recommendedName>
</protein>
<dbReference type="InterPro" id="IPR001789">
    <property type="entry name" value="Sig_transdc_resp-reg_receiver"/>
</dbReference>
<evidence type="ECO:0000256" key="10">
    <source>
        <dbReference type="PROSITE-ProRule" id="PRU00169"/>
    </source>
</evidence>
<gene>
    <name evidence="13" type="ORF">SAMN02745941_03483</name>
</gene>
<dbReference type="InterPro" id="IPR011006">
    <property type="entry name" value="CheY-like_superfamily"/>
</dbReference>
<dbReference type="AlphaFoldDB" id="A0A1M5ZWA2"/>
<dbReference type="GO" id="GO:0003700">
    <property type="term" value="F:DNA-binding transcription factor activity"/>
    <property type="evidence" value="ECO:0007669"/>
    <property type="project" value="InterPro"/>
</dbReference>
<evidence type="ECO:0000256" key="2">
    <source>
        <dbReference type="ARBA" id="ARBA00018672"/>
    </source>
</evidence>
<dbReference type="GO" id="GO:0000160">
    <property type="term" value="P:phosphorelay signal transduction system"/>
    <property type="evidence" value="ECO:0007669"/>
    <property type="project" value="UniProtKB-KW"/>
</dbReference>
<feature type="domain" description="HTH araC/xylS-type" evidence="11">
    <location>
        <begin position="434"/>
        <end position="532"/>
    </location>
</feature>
<keyword evidence="6" id="KW-0805">Transcription regulation</keyword>
<dbReference type="PRINTS" id="PR00032">
    <property type="entry name" value="HTHARAC"/>
</dbReference>
<sequence>MYKLFLVDDEIDLIEGIRSSIDWTFYDIEICGEADNGITALEKILLLNPDIIIMDIRMPKMNGLELLQNITSHKLKSKCIILSGYDDFSYAKKAIELNASNYLLKPCRPKDILESVLDIIKVIEKENIKEDLLKKYQIEFNENLPTIKENFLKTILKNPIGDSYDILNKFESFNINLRNSNLVVNIITLDYSTVLHELYSNIDIYNIKISIKNFIKLCMNELNFYEVLEDEDDIILVISLDKKEDFNSYLLEVLNNIKNSIKLSLGFSVTIAVGSLVDSLTNINESYSSANIAIGSKFFLGDDRLITPDDINIIDYKPNSYPVNEELEIINSLRILDESSLKESIDRFYTYLFSNGTPSKSHMKSATLSLLGSVYKFCIESDIDINSSSNRELSAFDKILQCSTLSEIKDQIRLILNSIFYKINDIEKHNSLVKIAVNYITQNYNKDISLESISKQIYITPGYLSQLFKQEIGINFLEFVNKYRIEKSKEFLKDKTLKNYEIATLVGYSNEKHFSKTFKKYTGLTPTKYKDSINS</sequence>
<dbReference type="PROSITE" id="PS50110">
    <property type="entry name" value="RESPONSE_REGULATORY"/>
    <property type="match status" value="1"/>
</dbReference>
<evidence type="ECO:0000256" key="8">
    <source>
        <dbReference type="ARBA" id="ARBA00023163"/>
    </source>
</evidence>
<dbReference type="SUPFAM" id="SSF52172">
    <property type="entry name" value="CheY-like"/>
    <property type="match status" value="1"/>
</dbReference>
<dbReference type="SUPFAM" id="SSF46689">
    <property type="entry name" value="Homeodomain-like"/>
    <property type="match status" value="2"/>
</dbReference>
<dbReference type="Gene3D" id="3.40.50.2300">
    <property type="match status" value="1"/>
</dbReference>
<dbReference type="InterPro" id="IPR009057">
    <property type="entry name" value="Homeodomain-like_sf"/>
</dbReference>
<feature type="modified residue" description="4-aspartylphosphate" evidence="10">
    <location>
        <position position="55"/>
    </location>
</feature>
<feature type="domain" description="Response regulatory" evidence="12">
    <location>
        <begin position="3"/>
        <end position="120"/>
    </location>
</feature>
<dbReference type="Proteomes" id="UP000184241">
    <property type="component" value="Unassembled WGS sequence"/>
</dbReference>
<dbReference type="GO" id="GO:0005737">
    <property type="term" value="C:cytoplasm"/>
    <property type="evidence" value="ECO:0007669"/>
    <property type="project" value="UniProtKB-SubCell"/>
</dbReference>
<dbReference type="SMART" id="SM00342">
    <property type="entry name" value="HTH_ARAC"/>
    <property type="match status" value="1"/>
</dbReference>
<proteinExistence type="predicted"/>
<evidence type="ECO:0000256" key="6">
    <source>
        <dbReference type="ARBA" id="ARBA00023015"/>
    </source>
</evidence>
<comment type="subcellular location">
    <subcellularLocation>
        <location evidence="1">Cytoplasm</location>
    </subcellularLocation>
</comment>